<evidence type="ECO:0000256" key="3">
    <source>
        <dbReference type="ARBA" id="ARBA00023002"/>
    </source>
</evidence>
<dbReference type="SUPFAM" id="SSF51735">
    <property type="entry name" value="NAD(P)-binding Rossmann-fold domains"/>
    <property type="match status" value="1"/>
</dbReference>
<dbReference type="CDD" id="cd05233">
    <property type="entry name" value="SDR_c"/>
    <property type="match status" value="1"/>
</dbReference>
<evidence type="ECO:0000256" key="1">
    <source>
        <dbReference type="ARBA" id="ARBA00006484"/>
    </source>
</evidence>
<sequence>MDVPGFALITGGASGIGRACAKAFAREGSAGLCLIDLNQEALEAVKAEIEEELKSKGKTCPVEIYPSDVTNEDRINQVVEDVAKKFGRIDYVVNAAGIAMKHQGGVAFAHTADWNRVVSINLTGTFFVLRAAAKIMLKQEPIRSSINGRTLQRGSIINFSSIQGVVGIPLSTSYTAAKHAIIGLTRSASEDYAKEGLRINAICPGYTETPMTTKNPEVLKAMEERISTAVPMQRMGAPEEIADGVLYLAGGRSSFVTGSALVVDGGYTQR</sequence>
<evidence type="ECO:0000259" key="4">
    <source>
        <dbReference type="SMART" id="SM00822"/>
    </source>
</evidence>
<dbReference type="AlphaFoldDB" id="A0A3M2SRJ4"/>
<dbReference type="OrthoDB" id="5840532at2759"/>
<dbReference type="Proteomes" id="UP000277212">
    <property type="component" value="Unassembled WGS sequence"/>
</dbReference>
<gene>
    <name evidence="5" type="ORF">CDV36_000396</name>
</gene>
<keyword evidence="6" id="KW-1185">Reference proteome</keyword>
<dbReference type="PRINTS" id="PR00081">
    <property type="entry name" value="GDHRDH"/>
</dbReference>
<dbReference type="STRING" id="2010991.A0A3M2SRJ4"/>
<keyword evidence="2" id="KW-0521">NADP</keyword>
<dbReference type="EMBL" id="NKUJ01000003">
    <property type="protein sequence ID" value="RMJ19955.1"/>
    <property type="molecule type" value="Genomic_DNA"/>
</dbReference>
<dbReference type="InterPro" id="IPR020904">
    <property type="entry name" value="Sc_DH/Rdtase_CS"/>
</dbReference>
<comment type="similarity">
    <text evidence="1">Belongs to the short-chain dehydrogenases/reductases (SDR) family.</text>
</comment>
<dbReference type="GO" id="GO:0016616">
    <property type="term" value="F:oxidoreductase activity, acting on the CH-OH group of donors, NAD or NADP as acceptor"/>
    <property type="evidence" value="ECO:0007669"/>
    <property type="project" value="UniProtKB-ARBA"/>
</dbReference>
<evidence type="ECO:0000313" key="6">
    <source>
        <dbReference type="Proteomes" id="UP000277212"/>
    </source>
</evidence>
<dbReference type="Pfam" id="PF13561">
    <property type="entry name" value="adh_short_C2"/>
    <property type="match status" value="1"/>
</dbReference>
<protein>
    <recommendedName>
        <fullName evidence="4">Ketoreductase domain-containing protein</fullName>
    </recommendedName>
</protein>
<dbReference type="InterPro" id="IPR036291">
    <property type="entry name" value="NAD(P)-bd_dom_sf"/>
</dbReference>
<dbReference type="FunFam" id="3.40.50.720:FF:000084">
    <property type="entry name" value="Short-chain dehydrogenase reductase"/>
    <property type="match status" value="1"/>
</dbReference>
<dbReference type="InterPro" id="IPR057326">
    <property type="entry name" value="KR_dom"/>
</dbReference>
<evidence type="ECO:0000313" key="5">
    <source>
        <dbReference type="EMBL" id="RMJ19955.1"/>
    </source>
</evidence>
<organism evidence="5 6">
    <name type="scientific">Fusarium kuroshium</name>
    <dbReference type="NCBI Taxonomy" id="2010991"/>
    <lineage>
        <taxon>Eukaryota</taxon>
        <taxon>Fungi</taxon>
        <taxon>Dikarya</taxon>
        <taxon>Ascomycota</taxon>
        <taxon>Pezizomycotina</taxon>
        <taxon>Sordariomycetes</taxon>
        <taxon>Hypocreomycetidae</taxon>
        <taxon>Hypocreales</taxon>
        <taxon>Nectriaceae</taxon>
        <taxon>Fusarium</taxon>
        <taxon>Fusarium solani species complex</taxon>
    </lineage>
</organism>
<accession>A0A3M2SRJ4</accession>
<keyword evidence="3" id="KW-0560">Oxidoreductase</keyword>
<feature type="domain" description="Ketoreductase" evidence="4">
    <location>
        <begin position="5"/>
        <end position="205"/>
    </location>
</feature>
<evidence type="ECO:0000256" key="2">
    <source>
        <dbReference type="ARBA" id="ARBA00022857"/>
    </source>
</evidence>
<dbReference type="PROSITE" id="PS00061">
    <property type="entry name" value="ADH_SHORT"/>
    <property type="match status" value="1"/>
</dbReference>
<reference evidence="5 6" key="1">
    <citation type="submission" date="2017-06" db="EMBL/GenBank/DDBJ databases">
        <title>Comparative genomic analysis of Ambrosia Fusariam Clade fungi.</title>
        <authorList>
            <person name="Stajich J.E."/>
            <person name="Carrillo J."/>
            <person name="Kijimoto T."/>
            <person name="Eskalen A."/>
            <person name="O'Donnell K."/>
            <person name="Kasson M."/>
        </authorList>
    </citation>
    <scope>NUCLEOTIDE SEQUENCE [LARGE SCALE GENOMIC DNA]</scope>
    <source>
        <strain evidence="5">UCR3666</strain>
    </source>
</reference>
<dbReference type="Gene3D" id="3.40.50.720">
    <property type="entry name" value="NAD(P)-binding Rossmann-like Domain"/>
    <property type="match status" value="1"/>
</dbReference>
<dbReference type="PANTHER" id="PTHR42760">
    <property type="entry name" value="SHORT-CHAIN DEHYDROGENASES/REDUCTASES FAMILY MEMBER"/>
    <property type="match status" value="1"/>
</dbReference>
<name>A0A3M2SRJ4_9HYPO</name>
<comment type="caution">
    <text evidence="5">The sequence shown here is derived from an EMBL/GenBank/DDBJ whole genome shotgun (WGS) entry which is preliminary data.</text>
</comment>
<proteinExistence type="inferred from homology"/>
<dbReference type="SMART" id="SM00822">
    <property type="entry name" value="PKS_KR"/>
    <property type="match status" value="1"/>
</dbReference>
<dbReference type="InterPro" id="IPR002347">
    <property type="entry name" value="SDR_fam"/>
</dbReference>
<dbReference type="PRINTS" id="PR00080">
    <property type="entry name" value="SDRFAMILY"/>
</dbReference>